<dbReference type="PROSITE" id="PS51257">
    <property type="entry name" value="PROKAR_LIPOPROTEIN"/>
    <property type="match status" value="1"/>
</dbReference>
<feature type="domain" description="RagB/SusD" evidence="7">
    <location>
        <begin position="345"/>
        <end position="480"/>
    </location>
</feature>
<dbReference type="InterPro" id="IPR033985">
    <property type="entry name" value="SusD-like_N"/>
</dbReference>
<evidence type="ECO:0000313" key="9">
    <source>
        <dbReference type="EMBL" id="MFC5411159.1"/>
    </source>
</evidence>
<proteinExistence type="inferred from homology"/>
<sequence length="480" mass="52623">MKRKYLVVALLSLTLTSCKDEFLALSPISQASTATFYKTSADLLNALNGAYGALQSNGQYGQYYVVSEIPSDDTRPVLSGSVTDQDEFDKFYLRTTNPFLATRWSDGYSGIYRCNAVIDRSGGITMDETLKKRIVGEAKFLRALMYFNLVRVFGDVPLVVKEITDPQEGYEYGRTPVADVYAQIIKDLTDAEAVLDVSYTGTNIGRATRGAAKSLLGKVYLTQKKYADAATKLKEVIDAGTYDLLPTYAAVFQASNKNHKESVFDVQYKKGSIGEGSGFANAYAPENSGNAVIQFGGGGNNQPTPDMIAAYEPGDLRKDVSLATSYTNASGVKVDYNFIRKYKDPPVINGDSEDNWPVLRYADVLLMYAEALNETGKTADALPFLNRIRTRAGIAPKTGAELGTQAAMRLAIEQERRVELAFEGHRWFDLVRTGRALDVLKAKATAIGIKTNVTENNLVFAIPQSQIDINSSKIKQNPGY</sequence>
<evidence type="ECO:0000259" key="7">
    <source>
        <dbReference type="Pfam" id="PF07980"/>
    </source>
</evidence>
<dbReference type="EMBL" id="JBHSMA010000005">
    <property type="protein sequence ID" value="MFC5411159.1"/>
    <property type="molecule type" value="Genomic_DNA"/>
</dbReference>
<feature type="signal peptide" evidence="6">
    <location>
        <begin position="1"/>
        <end position="19"/>
    </location>
</feature>
<evidence type="ECO:0000259" key="8">
    <source>
        <dbReference type="Pfam" id="PF14322"/>
    </source>
</evidence>
<evidence type="ECO:0000313" key="10">
    <source>
        <dbReference type="Proteomes" id="UP001596106"/>
    </source>
</evidence>
<comment type="similarity">
    <text evidence="2">Belongs to the SusD family.</text>
</comment>
<evidence type="ECO:0000256" key="1">
    <source>
        <dbReference type="ARBA" id="ARBA00004442"/>
    </source>
</evidence>
<name>A0ABW0ID11_9BACT</name>
<reference evidence="10" key="1">
    <citation type="journal article" date="2019" name="Int. J. Syst. Evol. Microbiol.">
        <title>The Global Catalogue of Microorganisms (GCM) 10K type strain sequencing project: providing services to taxonomists for standard genome sequencing and annotation.</title>
        <authorList>
            <consortium name="The Broad Institute Genomics Platform"/>
            <consortium name="The Broad Institute Genome Sequencing Center for Infectious Disease"/>
            <person name="Wu L."/>
            <person name="Ma J."/>
        </authorList>
    </citation>
    <scope>NUCLEOTIDE SEQUENCE [LARGE SCALE GENOMIC DNA]</scope>
    <source>
        <strain evidence="10">CCUG 55250</strain>
    </source>
</reference>
<organism evidence="9 10">
    <name type="scientific">Larkinella bovis</name>
    <dbReference type="NCBI Taxonomy" id="683041"/>
    <lineage>
        <taxon>Bacteria</taxon>
        <taxon>Pseudomonadati</taxon>
        <taxon>Bacteroidota</taxon>
        <taxon>Cytophagia</taxon>
        <taxon>Cytophagales</taxon>
        <taxon>Spirosomataceae</taxon>
        <taxon>Larkinella</taxon>
    </lineage>
</organism>
<dbReference type="InterPro" id="IPR011990">
    <property type="entry name" value="TPR-like_helical_dom_sf"/>
</dbReference>
<protein>
    <submittedName>
        <fullName evidence="9">RagB/SusD family nutrient uptake outer membrane protein</fullName>
    </submittedName>
</protein>
<evidence type="ECO:0000256" key="5">
    <source>
        <dbReference type="ARBA" id="ARBA00023237"/>
    </source>
</evidence>
<keyword evidence="3 6" id="KW-0732">Signal</keyword>
<accession>A0ABW0ID11</accession>
<feature type="domain" description="SusD-like N-terminal" evidence="8">
    <location>
        <begin position="82"/>
        <end position="221"/>
    </location>
</feature>
<dbReference type="Proteomes" id="UP001596106">
    <property type="component" value="Unassembled WGS sequence"/>
</dbReference>
<evidence type="ECO:0000256" key="2">
    <source>
        <dbReference type="ARBA" id="ARBA00006275"/>
    </source>
</evidence>
<keyword evidence="5" id="KW-0998">Cell outer membrane</keyword>
<comment type="caution">
    <text evidence="9">The sequence shown here is derived from an EMBL/GenBank/DDBJ whole genome shotgun (WGS) entry which is preliminary data.</text>
</comment>
<dbReference type="RefSeq" id="WP_379847701.1">
    <property type="nucleotide sequence ID" value="NZ_JBHSMA010000005.1"/>
</dbReference>
<evidence type="ECO:0000256" key="3">
    <source>
        <dbReference type="ARBA" id="ARBA00022729"/>
    </source>
</evidence>
<keyword evidence="4" id="KW-0472">Membrane</keyword>
<dbReference type="Pfam" id="PF07980">
    <property type="entry name" value="SusD_RagB"/>
    <property type="match status" value="1"/>
</dbReference>
<keyword evidence="10" id="KW-1185">Reference proteome</keyword>
<dbReference type="SUPFAM" id="SSF48452">
    <property type="entry name" value="TPR-like"/>
    <property type="match status" value="1"/>
</dbReference>
<dbReference type="InterPro" id="IPR012944">
    <property type="entry name" value="SusD_RagB_dom"/>
</dbReference>
<gene>
    <name evidence="9" type="ORF">ACFPMF_17690</name>
</gene>
<feature type="chain" id="PRO_5047304020" evidence="6">
    <location>
        <begin position="20"/>
        <end position="480"/>
    </location>
</feature>
<dbReference type="Gene3D" id="1.25.40.390">
    <property type="match status" value="1"/>
</dbReference>
<evidence type="ECO:0000256" key="6">
    <source>
        <dbReference type="SAM" id="SignalP"/>
    </source>
</evidence>
<dbReference type="CDD" id="cd08977">
    <property type="entry name" value="SusD"/>
    <property type="match status" value="1"/>
</dbReference>
<evidence type="ECO:0000256" key="4">
    <source>
        <dbReference type="ARBA" id="ARBA00023136"/>
    </source>
</evidence>
<comment type="subcellular location">
    <subcellularLocation>
        <location evidence="1">Cell outer membrane</location>
    </subcellularLocation>
</comment>
<dbReference type="Pfam" id="PF14322">
    <property type="entry name" value="SusD-like_3"/>
    <property type="match status" value="1"/>
</dbReference>